<feature type="signal peptide" evidence="9">
    <location>
        <begin position="1"/>
        <end position="22"/>
    </location>
</feature>
<keyword evidence="12" id="KW-1185">Reference proteome</keyword>
<dbReference type="Pfam" id="PF01323">
    <property type="entry name" value="DSBA"/>
    <property type="match status" value="1"/>
</dbReference>
<keyword evidence="4 7" id="KW-0574">Periplasm</keyword>
<dbReference type="Gene3D" id="3.40.30.10">
    <property type="entry name" value="Glutaredoxin"/>
    <property type="match status" value="1"/>
</dbReference>
<dbReference type="Proteomes" id="UP000028302">
    <property type="component" value="Unassembled WGS sequence"/>
</dbReference>
<dbReference type="InterPro" id="IPR013766">
    <property type="entry name" value="Thioredoxin_domain"/>
</dbReference>
<evidence type="ECO:0000313" key="11">
    <source>
        <dbReference type="EMBL" id="KEZ77737.1"/>
    </source>
</evidence>
<dbReference type="GO" id="GO:0016491">
    <property type="term" value="F:oxidoreductase activity"/>
    <property type="evidence" value="ECO:0007669"/>
    <property type="project" value="InterPro"/>
</dbReference>
<keyword evidence="5 7" id="KW-1015">Disulfide bond</keyword>
<evidence type="ECO:0000256" key="9">
    <source>
        <dbReference type="SAM" id="SignalP"/>
    </source>
</evidence>
<dbReference type="InterPro" id="IPR001853">
    <property type="entry name" value="DSBA-like_thioredoxin_dom"/>
</dbReference>
<dbReference type="PANTHER" id="PTHR35891:SF3">
    <property type="entry name" value="THIOL:DISULFIDE INTERCHANGE PROTEIN DSBL"/>
    <property type="match status" value="1"/>
</dbReference>
<dbReference type="InterPro" id="IPR036249">
    <property type="entry name" value="Thioredoxin-like_sf"/>
</dbReference>
<dbReference type="PIRSF" id="PIRSF001488">
    <property type="entry name" value="Tdi_protein"/>
    <property type="match status" value="1"/>
</dbReference>
<keyword evidence="3 9" id="KW-0732">Signal</keyword>
<evidence type="ECO:0000256" key="5">
    <source>
        <dbReference type="ARBA" id="ARBA00023157"/>
    </source>
</evidence>
<gene>
    <name evidence="11" type="ORF">C41B8_07965</name>
</gene>
<keyword evidence="6" id="KW-0676">Redox-active center</keyword>
<protein>
    <recommendedName>
        <fullName evidence="7">Thiol:disulfide interchange protein</fullName>
    </recommendedName>
</protein>
<comment type="similarity">
    <text evidence="2">Belongs to the thioredoxin family. DsbA subfamily.</text>
</comment>
<evidence type="ECO:0000256" key="3">
    <source>
        <dbReference type="ARBA" id="ARBA00022729"/>
    </source>
</evidence>
<dbReference type="AlphaFoldDB" id="A0A084IM03"/>
<reference evidence="11 12" key="1">
    <citation type="submission" date="2013-03" db="EMBL/GenBank/DDBJ databases">
        <title>Salinisphaera hydrothermalis C41B8 Genome Sequencing.</title>
        <authorList>
            <person name="Li C."/>
            <person name="Lai Q."/>
            <person name="Shao Z."/>
        </authorList>
    </citation>
    <scope>NUCLEOTIDE SEQUENCE [LARGE SCALE GENOMIC DNA]</scope>
    <source>
        <strain evidence="11 12">C41B8</strain>
    </source>
</reference>
<dbReference type="SUPFAM" id="SSF52833">
    <property type="entry name" value="Thioredoxin-like"/>
    <property type="match status" value="1"/>
</dbReference>
<sequence>MLHRKTVLLALLGLVVCLPAAAQSLVSRYVAGDDYKVASSPGPARAHGAVRVTEFFLYSCPHCFHFEPKLNAWLKQHPKIAFSRVPVLFGSGAQPYARLYYTEVKLGVVDRLHDQIFDAIHEDGRPLSTEGQMRQFMEAHGVDGQRFDRIYNSAAVKQKVQHIVARMQRYPVMSVPSISVAGRYWTSGRMAGSNERMLKVADYLIEQSRTTNPSSGS</sequence>
<feature type="domain" description="Thioredoxin" evidence="10">
    <location>
        <begin position="14"/>
        <end position="165"/>
    </location>
</feature>
<evidence type="ECO:0000256" key="8">
    <source>
        <dbReference type="PIRSR" id="PIRSR001488-1"/>
    </source>
</evidence>
<organism evidence="11 12">
    <name type="scientific">Salinisphaera hydrothermalis (strain C41B8)</name>
    <dbReference type="NCBI Taxonomy" id="1304275"/>
    <lineage>
        <taxon>Bacteria</taxon>
        <taxon>Pseudomonadati</taxon>
        <taxon>Pseudomonadota</taxon>
        <taxon>Gammaproteobacteria</taxon>
        <taxon>Salinisphaerales</taxon>
        <taxon>Salinisphaeraceae</taxon>
        <taxon>Salinisphaera</taxon>
    </lineage>
</organism>
<dbReference type="STRING" id="1304275.C41B8_07965"/>
<evidence type="ECO:0000256" key="4">
    <source>
        <dbReference type="ARBA" id="ARBA00022764"/>
    </source>
</evidence>
<dbReference type="OrthoDB" id="9784896at2"/>
<name>A0A084IM03_SALHC</name>
<comment type="subcellular location">
    <subcellularLocation>
        <location evidence="1 7">Periplasm</location>
    </subcellularLocation>
</comment>
<evidence type="ECO:0000256" key="2">
    <source>
        <dbReference type="ARBA" id="ARBA00005791"/>
    </source>
</evidence>
<evidence type="ECO:0000313" key="12">
    <source>
        <dbReference type="Proteomes" id="UP000028302"/>
    </source>
</evidence>
<dbReference type="PROSITE" id="PS51352">
    <property type="entry name" value="THIOREDOXIN_2"/>
    <property type="match status" value="1"/>
</dbReference>
<dbReference type="PANTHER" id="PTHR35891">
    <property type="entry name" value="THIOL:DISULFIDE INTERCHANGE PROTEIN DSBA"/>
    <property type="match status" value="1"/>
</dbReference>
<dbReference type="RefSeq" id="WP_051883272.1">
    <property type="nucleotide sequence ID" value="NZ_APNK01000009.1"/>
</dbReference>
<feature type="disulfide bond" description="Redox-active" evidence="8">
    <location>
        <begin position="60"/>
        <end position="63"/>
    </location>
</feature>
<dbReference type="InterPro" id="IPR023205">
    <property type="entry name" value="DsbA/DsbL"/>
</dbReference>
<dbReference type="GO" id="GO:0042597">
    <property type="term" value="C:periplasmic space"/>
    <property type="evidence" value="ECO:0007669"/>
    <property type="project" value="UniProtKB-SubCell"/>
</dbReference>
<dbReference type="CDD" id="cd03019">
    <property type="entry name" value="DsbA_DsbA"/>
    <property type="match status" value="1"/>
</dbReference>
<evidence type="ECO:0000256" key="6">
    <source>
        <dbReference type="ARBA" id="ARBA00023284"/>
    </source>
</evidence>
<feature type="chain" id="PRO_5001776571" description="Thiol:disulfide interchange protein" evidence="9">
    <location>
        <begin position="23"/>
        <end position="217"/>
    </location>
</feature>
<dbReference type="eggNOG" id="COG1651">
    <property type="taxonomic scope" value="Bacteria"/>
</dbReference>
<dbReference type="InterPro" id="IPR050824">
    <property type="entry name" value="Thiol_disulfide_DsbA"/>
</dbReference>
<proteinExistence type="inferred from homology"/>
<comment type="caution">
    <text evidence="11">The sequence shown here is derived from an EMBL/GenBank/DDBJ whole genome shotgun (WGS) entry which is preliminary data.</text>
</comment>
<evidence type="ECO:0000256" key="7">
    <source>
        <dbReference type="PIRNR" id="PIRNR001488"/>
    </source>
</evidence>
<evidence type="ECO:0000256" key="1">
    <source>
        <dbReference type="ARBA" id="ARBA00004418"/>
    </source>
</evidence>
<evidence type="ECO:0000259" key="10">
    <source>
        <dbReference type="PROSITE" id="PS51352"/>
    </source>
</evidence>
<accession>A0A084IM03</accession>
<dbReference type="EMBL" id="APNK01000009">
    <property type="protein sequence ID" value="KEZ77737.1"/>
    <property type="molecule type" value="Genomic_DNA"/>
</dbReference>